<comment type="similarity">
    <text evidence="1">Belongs to the peptidase C59 family.</text>
</comment>
<evidence type="ECO:0000256" key="1">
    <source>
        <dbReference type="ARBA" id="ARBA00006625"/>
    </source>
</evidence>
<sequence>MTPRKTSRATCFYAISRFLAVVFLSISLPIAQTASACTTFRVETEGGGQIIGRAMELALPLDSQVMIVPRGFQMSATNPDLKSGTRWEVKYGFVGINTLGVDISTDGMNEKGLSIGTLYIPGYVKYEPFPSDGSPAISNLELSNWVLSQFTNVDEVKASLKTIKVYDLALPPAGPQPLHWAVHDAKGGSIVIEYINGQLHVYDNPIGVLTNAPNFEWHMSNLRSHVNLTNINVDELKLGKVTVPAIGQGTGMVGLPGDYTPPSRFLRAVALSHTAVPPKSADEGVNLAFHILNSVDIILGTVAERSPKDPNEFIYERSQWSTVYDLNNQEAYFRTYGSLAIKKIDLKRIDFTGNVIKHIPMTTKLETIDVTADAK</sequence>
<dbReference type="PANTHER" id="PTHR35527">
    <property type="entry name" value="CHOLOYLGLYCINE HYDROLASE"/>
    <property type="match status" value="1"/>
</dbReference>
<organism evidence="5">
    <name type="scientific">Sheuella amnicola</name>
    <dbReference type="NCBI Taxonomy" id="2707330"/>
    <lineage>
        <taxon>Bacteria</taxon>
        <taxon>Pseudomonadati</taxon>
        <taxon>Pseudomonadota</taxon>
        <taxon>Betaproteobacteria</taxon>
        <taxon>Burkholderiales</taxon>
        <taxon>Alcaligenaceae</taxon>
        <taxon>Sheuella</taxon>
    </lineage>
</organism>
<reference evidence="5" key="1">
    <citation type="submission" date="2020-02" db="EMBL/GenBank/DDBJ databases">
        <authorList>
            <person name="Chen W.-M."/>
        </authorList>
    </citation>
    <scope>NUCLEOTIDE SEQUENCE</scope>
    <source>
        <strain evidence="5">NBD-18</strain>
    </source>
</reference>
<dbReference type="EMBL" id="JAAGRN010000002">
    <property type="protein sequence ID" value="NDY82206.1"/>
    <property type="molecule type" value="Genomic_DNA"/>
</dbReference>
<dbReference type="RefSeq" id="WP_163651527.1">
    <property type="nucleotide sequence ID" value="NZ_JAAGRN010000002.1"/>
</dbReference>
<dbReference type="CDD" id="cd00542">
    <property type="entry name" value="Ntn_PVA"/>
    <property type="match status" value="1"/>
</dbReference>
<evidence type="ECO:0000313" key="5">
    <source>
        <dbReference type="EMBL" id="NDY82206.1"/>
    </source>
</evidence>
<evidence type="ECO:0000256" key="2">
    <source>
        <dbReference type="ARBA" id="ARBA00022801"/>
    </source>
</evidence>
<dbReference type="AlphaFoldDB" id="A0A6B2QU38"/>
<keyword evidence="3" id="KW-0732">Signal</keyword>
<evidence type="ECO:0000259" key="4">
    <source>
        <dbReference type="Pfam" id="PF02275"/>
    </source>
</evidence>
<dbReference type="InterPro" id="IPR029055">
    <property type="entry name" value="Ntn_hydrolases_N"/>
</dbReference>
<protein>
    <submittedName>
        <fullName evidence="5">Choloylglycine hydrolase family protein</fullName>
    </submittedName>
</protein>
<feature type="signal peptide" evidence="3">
    <location>
        <begin position="1"/>
        <end position="36"/>
    </location>
</feature>
<gene>
    <name evidence="5" type="ORF">G3I67_03075</name>
</gene>
<accession>A0A6B2QU38</accession>
<keyword evidence="2 5" id="KW-0378">Hydrolase</keyword>
<feature type="domain" description="Choloylglycine hydrolase/NAAA C-terminal" evidence="4">
    <location>
        <begin position="37"/>
        <end position="350"/>
    </location>
</feature>
<name>A0A6B2QU38_9BURK</name>
<proteinExistence type="inferred from homology"/>
<dbReference type="InterPro" id="IPR029132">
    <property type="entry name" value="CBAH/NAAA_C"/>
</dbReference>
<dbReference type="InterPro" id="IPR052193">
    <property type="entry name" value="Peptidase_C59"/>
</dbReference>
<dbReference type="SUPFAM" id="SSF56235">
    <property type="entry name" value="N-terminal nucleophile aminohydrolases (Ntn hydrolases)"/>
    <property type="match status" value="1"/>
</dbReference>
<feature type="chain" id="PRO_5025471373" evidence="3">
    <location>
        <begin position="37"/>
        <end position="375"/>
    </location>
</feature>
<dbReference type="Gene3D" id="3.60.60.10">
    <property type="entry name" value="Penicillin V Acylase, Chain A"/>
    <property type="match status" value="1"/>
</dbReference>
<evidence type="ECO:0000256" key="3">
    <source>
        <dbReference type="SAM" id="SignalP"/>
    </source>
</evidence>
<dbReference type="GO" id="GO:0016787">
    <property type="term" value="F:hydrolase activity"/>
    <property type="evidence" value="ECO:0007669"/>
    <property type="project" value="UniProtKB-KW"/>
</dbReference>
<dbReference type="PANTHER" id="PTHR35527:SF2">
    <property type="entry name" value="HYDROLASE"/>
    <property type="match status" value="1"/>
</dbReference>
<comment type="caution">
    <text evidence="5">The sequence shown here is derived from an EMBL/GenBank/DDBJ whole genome shotgun (WGS) entry which is preliminary data.</text>
</comment>
<dbReference type="Pfam" id="PF02275">
    <property type="entry name" value="CBAH"/>
    <property type="match status" value="1"/>
</dbReference>